<evidence type="ECO:0000313" key="2">
    <source>
        <dbReference type="EMBL" id="KEQ72346.1"/>
    </source>
</evidence>
<keyword evidence="3" id="KW-1185">Reference proteome</keyword>
<feature type="region of interest" description="Disordered" evidence="1">
    <location>
        <begin position="1"/>
        <end position="24"/>
    </location>
</feature>
<feature type="region of interest" description="Disordered" evidence="1">
    <location>
        <begin position="101"/>
        <end position="151"/>
    </location>
</feature>
<feature type="compositionally biased region" description="Basic and acidic residues" evidence="1">
    <location>
        <begin position="319"/>
        <end position="350"/>
    </location>
</feature>
<dbReference type="HOGENOM" id="CLU_063595_0_0_1"/>
<feature type="compositionally biased region" description="Polar residues" evidence="1">
    <location>
        <begin position="108"/>
        <end position="123"/>
    </location>
</feature>
<dbReference type="EMBL" id="KL584711">
    <property type="protein sequence ID" value="KEQ72346.1"/>
    <property type="molecule type" value="Genomic_DNA"/>
</dbReference>
<evidence type="ECO:0000313" key="3">
    <source>
        <dbReference type="Proteomes" id="UP000027730"/>
    </source>
</evidence>
<name>A0A074XCI8_9PEZI</name>
<dbReference type="OrthoDB" id="3784117at2759"/>
<dbReference type="RefSeq" id="XP_013426770.1">
    <property type="nucleotide sequence ID" value="XM_013571316.1"/>
</dbReference>
<protein>
    <submittedName>
        <fullName evidence="2">Uncharacterized protein</fullName>
    </submittedName>
</protein>
<evidence type="ECO:0000256" key="1">
    <source>
        <dbReference type="SAM" id="MobiDB-lite"/>
    </source>
</evidence>
<reference evidence="2 3" key="1">
    <citation type="journal article" date="2014" name="BMC Genomics">
        <title>Genome sequencing of four Aureobasidium pullulans varieties: biotechnological potential, stress tolerance, and description of new species.</title>
        <authorList>
            <person name="Gostin Ar C."/>
            <person name="Ohm R.A."/>
            <person name="Kogej T."/>
            <person name="Sonjak S."/>
            <person name="Turk M."/>
            <person name="Zajc J."/>
            <person name="Zalar P."/>
            <person name="Grube M."/>
            <person name="Sun H."/>
            <person name="Han J."/>
            <person name="Sharma A."/>
            <person name="Chiniquy J."/>
            <person name="Ngan C.Y."/>
            <person name="Lipzen A."/>
            <person name="Barry K."/>
            <person name="Grigoriev I.V."/>
            <person name="Gunde-Cimerman N."/>
        </authorList>
    </citation>
    <scope>NUCLEOTIDE SEQUENCE [LARGE SCALE GENOMIC DNA]</scope>
    <source>
        <strain evidence="2 3">CBS 147.97</strain>
    </source>
</reference>
<proteinExistence type="predicted"/>
<feature type="region of interest" description="Disordered" evidence="1">
    <location>
        <begin position="182"/>
        <end position="373"/>
    </location>
</feature>
<gene>
    <name evidence="2" type="ORF">M436DRAFT_82455</name>
</gene>
<sequence length="373" mass="40405">MDSVLLDTPVTKPGPPRSPPLAFQRTSNDALWAPSANPLVMQSLSQVSSPYFLATSPTEDDMQAQLDKLNEALRLQNQAFVAERESWQMERERMHRRVSALEALLKSPNGQSPARSPAMSPQNGARPAAPQLPSITEVDTSRLSPELPRIKRDAAPAHIDIPTLQDASVFDDDATLEEVLQGDLPASPPATRNILSPPPPANRRHAGHTPLKAPHPGEFSPALSTRSDKVTDTPTRSNTLMNEVMSQDDGADEDRPLKGPLHMPSLPCNPGAENFTMDMLDAKLKDISEHPEENEPLVCKSTLLAAEEEPSEPSSAPGEKVDSASDESRDKTESTSTESKDKGNLDEGIRLRTKPSSNFGAPLGSMGGCGWRR</sequence>
<dbReference type="GeneID" id="25416995"/>
<organism evidence="2 3">
    <name type="scientific">Aureobasidium namibiae CBS 147.97</name>
    <dbReference type="NCBI Taxonomy" id="1043004"/>
    <lineage>
        <taxon>Eukaryota</taxon>
        <taxon>Fungi</taxon>
        <taxon>Dikarya</taxon>
        <taxon>Ascomycota</taxon>
        <taxon>Pezizomycotina</taxon>
        <taxon>Dothideomycetes</taxon>
        <taxon>Dothideomycetidae</taxon>
        <taxon>Dothideales</taxon>
        <taxon>Saccotheciaceae</taxon>
        <taxon>Aureobasidium</taxon>
    </lineage>
</organism>
<feature type="compositionally biased region" description="Basic and acidic residues" evidence="1">
    <location>
        <begin position="280"/>
        <end position="293"/>
    </location>
</feature>
<feature type="compositionally biased region" description="Polar residues" evidence="1">
    <location>
        <begin position="232"/>
        <end position="245"/>
    </location>
</feature>
<feature type="compositionally biased region" description="Polar residues" evidence="1">
    <location>
        <begin position="133"/>
        <end position="143"/>
    </location>
</feature>
<dbReference type="Proteomes" id="UP000027730">
    <property type="component" value="Unassembled WGS sequence"/>
</dbReference>
<accession>A0A074XCI8</accession>
<dbReference type="AlphaFoldDB" id="A0A074XCI8"/>